<dbReference type="Pfam" id="PF01541">
    <property type="entry name" value="GIY-YIG"/>
    <property type="match status" value="1"/>
</dbReference>
<evidence type="ECO:0000259" key="2">
    <source>
        <dbReference type="PROSITE" id="PS50164"/>
    </source>
</evidence>
<dbReference type="AlphaFoldDB" id="A0A1G2MTU4"/>
<evidence type="ECO:0000313" key="3">
    <source>
        <dbReference type="EMBL" id="OHA27308.1"/>
    </source>
</evidence>
<sequence>MNYTYTLKSNKDNRLYVGLTNDLRKRCREHNEGIVFSTKRRRPLTLIYYEACTNRSDAALREKYLKTSWGKRYLKNRLRNYLKGSSPREIGD</sequence>
<evidence type="ECO:0000256" key="1">
    <source>
        <dbReference type="ARBA" id="ARBA00007435"/>
    </source>
</evidence>
<evidence type="ECO:0000313" key="4">
    <source>
        <dbReference type="Proteomes" id="UP000177565"/>
    </source>
</evidence>
<dbReference type="PROSITE" id="PS50164">
    <property type="entry name" value="GIY_YIG"/>
    <property type="match status" value="1"/>
</dbReference>
<dbReference type="CDD" id="cd10449">
    <property type="entry name" value="GIY-YIG_SLX1_like"/>
    <property type="match status" value="1"/>
</dbReference>
<comment type="similarity">
    <text evidence="1">Belongs to the UPF0213 family.</text>
</comment>
<organism evidence="3 4">
    <name type="scientific">Candidatus Taylorbacteria bacterium RIFCSPHIGHO2_02_FULL_46_13</name>
    <dbReference type="NCBI Taxonomy" id="1802312"/>
    <lineage>
        <taxon>Bacteria</taxon>
        <taxon>Candidatus Tayloriibacteriota</taxon>
    </lineage>
</organism>
<feature type="domain" description="GIY-YIG" evidence="2">
    <location>
        <begin position="1"/>
        <end position="75"/>
    </location>
</feature>
<name>A0A1G2MTU4_9BACT</name>
<dbReference type="InterPro" id="IPR050190">
    <property type="entry name" value="UPF0213_domain"/>
</dbReference>
<protein>
    <submittedName>
        <fullName evidence="3">Excinuclease ABC subunit C</fullName>
    </submittedName>
</protein>
<dbReference type="Gene3D" id="3.40.1440.10">
    <property type="entry name" value="GIY-YIG endonuclease"/>
    <property type="match status" value="1"/>
</dbReference>
<gene>
    <name evidence="3" type="ORF">A3C06_02150</name>
</gene>
<reference evidence="3 4" key="1">
    <citation type="journal article" date="2016" name="Nat. Commun.">
        <title>Thousands of microbial genomes shed light on interconnected biogeochemical processes in an aquifer system.</title>
        <authorList>
            <person name="Anantharaman K."/>
            <person name="Brown C.T."/>
            <person name="Hug L.A."/>
            <person name="Sharon I."/>
            <person name="Castelle C.J."/>
            <person name="Probst A.J."/>
            <person name="Thomas B.C."/>
            <person name="Singh A."/>
            <person name="Wilkins M.J."/>
            <person name="Karaoz U."/>
            <person name="Brodie E.L."/>
            <person name="Williams K.H."/>
            <person name="Hubbard S.S."/>
            <person name="Banfield J.F."/>
        </authorList>
    </citation>
    <scope>NUCLEOTIDE SEQUENCE [LARGE SCALE GENOMIC DNA]</scope>
</reference>
<dbReference type="SUPFAM" id="SSF82771">
    <property type="entry name" value="GIY-YIG endonuclease"/>
    <property type="match status" value="1"/>
</dbReference>
<dbReference type="EMBL" id="MHRQ01000007">
    <property type="protein sequence ID" value="OHA27308.1"/>
    <property type="molecule type" value="Genomic_DNA"/>
</dbReference>
<dbReference type="PANTHER" id="PTHR34477">
    <property type="entry name" value="UPF0213 PROTEIN YHBQ"/>
    <property type="match status" value="1"/>
</dbReference>
<dbReference type="InterPro" id="IPR000305">
    <property type="entry name" value="GIY-YIG_endonuc"/>
</dbReference>
<comment type="caution">
    <text evidence="3">The sequence shown here is derived from an EMBL/GenBank/DDBJ whole genome shotgun (WGS) entry which is preliminary data.</text>
</comment>
<dbReference type="InterPro" id="IPR035901">
    <property type="entry name" value="GIY-YIG_endonuc_sf"/>
</dbReference>
<dbReference type="PANTHER" id="PTHR34477:SF5">
    <property type="entry name" value="BSL5627 PROTEIN"/>
    <property type="match status" value="1"/>
</dbReference>
<dbReference type="Proteomes" id="UP000177565">
    <property type="component" value="Unassembled WGS sequence"/>
</dbReference>
<proteinExistence type="inferred from homology"/>
<accession>A0A1G2MTU4</accession>